<dbReference type="Gene3D" id="3.55.50.30">
    <property type="match status" value="1"/>
</dbReference>
<proteinExistence type="predicted"/>
<dbReference type="Gene3D" id="2.50.20.10">
    <property type="entry name" value="Lipoprotein localisation LolA/LolB/LppX"/>
    <property type="match status" value="1"/>
</dbReference>
<dbReference type="STRING" id="947013.SAMN04488109_0170"/>
<evidence type="ECO:0000256" key="2">
    <source>
        <dbReference type="ARBA" id="ARBA00023136"/>
    </source>
</evidence>
<evidence type="ECO:0000256" key="1">
    <source>
        <dbReference type="ARBA" id="ARBA00022448"/>
    </source>
</evidence>
<evidence type="ECO:0000313" key="7">
    <source>
        <dbReference type="Proteomes" id="UP000184212"/>
    </source>
</evidence>
<dbReference type="AlphaFoldDB" id="A0A1M5JPB0"/>
<name>A0A1M5JPB0_9BACT</name>
<dbReference type="Pfam" id="PF07660">
    <property type="entry name" value="STN"/>
    <property type="match status" value="1"/>
</dbReference>
<dbReference type="InterPro" id="IPR011662">
    <property type="entry name" value="Secretin/TonB_short_N"/>
</dbReference>
<dbReference type="SUPFAM" id="SSF49464">
    <property type="entry name" value="Carboxypeptidase regulatory domain-like"/>
    <property type="match status" value="1"/>
</dbReference>
<evidence type="ECO:0000259" key="5">
    <source>
        <dbReference type="SMART" id="SM00965"/>
    </source>
</evidence>
<dbReference type="Pfam" id="PF13715">
    <property type="entry name" value="CarbopepD_reg_2"/>
    <property type="match status" value="1"/>
</dbReference>
<reference evidence="6 7" key="1">
    <citation type="submission" date="2016-11" db="EMBL/GenBank/DDBJ databases">
        <authorList>
            <person name="Jaros S."/>
            <person name="Januszkiewicz K."/>
            <person name="Wedrychowicz H."/>
        </authorList>
    </citation>
    <scope>NUCLEOTIDE SEQUENCE [LARGE SCALE GENOMIC DNA]</scope>
    <source>
        <strain evidence="6 7">DSM 24574</strain>
    </source>
</reference>
<dbReference type="EMBL" id="FQWQ01000001">
    <property type="protein sequence ID" value="SHG41823.1"/>
    <property type="molecule type" value="Genomic_DNA"/>
</dbReference>
<organism evidence="6 7">
    <name type="scientific">Chryseolinea serpens</name>
    <dbReference type="NCBI Taxonomy" id="947013"/>
    <lineage>
        <taxon>Bacteria</taxon>
        <taxon>Pseudomonadati</taxon>
        <taxon>Bacteroidota</taxon>
        <taxon>Cytophagia</taxon>
        <taxon>Cytophagales</taxon>
        <taxon>Fulvivirgaceae</taxon>
        <taxon>Chryseolinea</taxon>
    </lineage>
</organism>
<keyword evidence="4" id="KW-0732">Signal</keyword>
<dbReference type="GO" id="GO:0019867">
    <property type="term" value="C:outer membrane"/>
    <property type="evidence" value="ECO:0007669"/>
    <property type="project" value="InterPro"/>
</dbReference>
<feature type="signal peptide" evidence="4">
    <location>
        <begin position="1"/>
        <end position="20"/>
    </location>
</feature>
<evidence type="ECO:0000256" key="3">
    <source>
        <dbReference type="ARBA" id="ARBA00023237"/>
    </source>
</evidence>
<keyword evidence="7" id="KW-1185">Reference proteome</keyword>
<gene>
    <name evidence="6" type="ORF">SAMN04488109_0170</name>
</gene>
<dbReference type="RefSeq" id="WP_073129958.1">
    <property type="nucleotide sequence ID" value="NZ_FQWQ01000001.1"/>
</dbReference>
<accession>A0A1M5JPB0</accession>
<keyword evidence="2" id="KW-0472">Membrane</keyword>
<keyword evidence="1" id="KW-0813">Transport</keyword>
<sequence>MKLLFTTVALLILLCTASRGQDLNQSVSISFYDMRFERVLSELTARYDLKFSYSPEGVELNKKITLSIERIRLDDALDRIFKQAEVEYTVVGEQIVLRDKHNLEKGFVVRGKVIDGPSGTPLALASVRLDETGIGVATNHDGDFILHAPAQYAGSKITVSYIGYQSFRFSYSPDKNIVTISLEPASTQLGAVVVTSKTGHSILEEAIARIHENYDTGKVIYTYFIRDLALEDGDPIEASETVYQAYRESAAPSADRQVKVVKGRRVKDFHAVQGILQTFIRWTGFEIGLSTDIIFSAELKNSRNNDEFPGANFLRQHDFELEGTSMLDDKEVYVVSFDQKDAYKNKALYKGKFYIDTESLAFVRTEMELSPKGIHQAKFFGTSKGAAMLFGYSHCAVLGQKSITTYKAWKGKWYPASVGVSWNASLAKPKTDFFSEILLTGDVVVTGIQTGNVEPFHPSEVLTAKDQRNWEYLYRLAFWNEINAIPPDAPMEDAFQTIALKNKKNGVDMNFWRRYQPYKNDRSLLLRDSMLCQQASTTTGGSQVVASRLGGESINKFSAPKYPALNRTLATKHFVLSFLAEDSASAQAVAVVLENNYTRVLGSFGIDALPGRVQVEIYPGIENYHFAIGQPGAADSDVGMAVDDQSFKMVSPGYPGRYHTRESLLKAAIHEFTHCVHYRFITQLSESDPTRFETTDDAAWLFEAMASYVAQQSYSPKKFEYLRTGKYPTLKELNDVDGNGKIYDIGFLLIEFIETTWEEEGLLNVLAQNGDLQAALGLGDREFEKRFYSYLRDNFLKE</sequence>
<evidence type="ECO:0000313" key="6">
    <source>
        <dbReference type="EMBL" id="SHG41823.1"/>
    </source>
</evidence>
<feature type="domain" description="Secretin/TonB short N-terminal" evidence="5">
    <location>
        <begin position="49"/>
        <end position="100"/>
    </location>
</feature>
<feature type="chain" id="PRO_5012206269" evidence="4">
    <location>
        <begin position="21"/>
        <end position="798"/>
    </location>
</feature>
<dbReference type="SMART" id="SM00965">
    <property type="entry name" value="STN"/>
    <property type="match status" value="1"/>
</dbReference>
<protein>
    <submittedName>
        <fullName evidence="6">Secretin and TonB N terminus short domain-containing protein</fullName>
    </submittedName>
</protein>
<evidence type="ECO:0000256" key="4">
    <source>
        <dbReference type="SAM" id="SignalP"/>
    </source>
</evidence>
<dbReference type="Gene3D" id="2.60.40.1120">
    <property type="entry name" value="Carboxypeptidase-like, regulatory domain"/>
    <property type="match status" value="1"/>
</dbReference>
<dbReference type="InterPro" id="IPR008969">
    <property type="entry name" value="CarboxyPept-like_regulatory"/>
</dbReference>
<dbReference type="Proteomes" id="UP000184212">
    <property type="component" value="Unassembled WGS sequence"/>
</dbReference>
<keyword evidence="3" id="KW-0998">Cell outer membrane</keyword>